<dbReference type="Gene3D" id="2.60.40.10">
    <property type="entry name" value="Immunoglobulins"/>
    <property type="match status" value="1"/>
</dbReference>
<dbReference type="Proteomes" id="UP000677616">
    <property type="component" value="Chromosome"/>
</dbReference>
<dbReference type="Gene3D" id="3.20.20.80">
    <property type="entry name" value="Glycosidases"/>
    <property type="match status" value="1"/>
</dbReference>
<dbReference type="EMBL" id="CP073084">
    <property type="protein sequence ID" value="QUE55431.1"/>
    <property type="molecule type" value="Genomic_DNA"/>
</dbReference>
<dbReference type="InterPro" id="IPR013783">
    <property type="entry name" value="Ig-like_fold"/>
</dbReference>
<dbReference type="Pfam" id="PF00128">
    <property type="entry name" value="Alpha-amylase"/>
    <property type="match status" value="1"/>
</dbReference>
<dbReference type="InterPro" id="IPR045857">
    <property type="entry name" value="O16G_dom_2"/>
</dbReference>
<dbReference type="InterPro" id="IPR017853">
    <property type="entry name" value="GH"/>
</dbReference>
<feature type="domain" description="Glycosyl hydrolase family 13 catalytic" evidence="3">
    <location>
        <begin position="141"/>
        <end position="504"/>
    </location>
</feature>
<keyword evidence="1" id="KW-0378">Hydrolase</keyword>
<dbReference type="SMART" id="SM00642">
    <property type="entry name" value="Aamy"/>
    <property type="match status" value="1"/>
</dbReference>
<dbReference type="CDD" id="cd02857">
    <property type="entry name" value="E_set_CDase_PDE_N"/>
    <property type="match status" value="1"/>
</dbReference>
<evidence type="ECO:0000259" key="3">
    <source>
        <dbReference type="SMART" id="SM00642"/>
    </source>
</evidence>
<dbReference type="InterPro" id="IPR006047">
    <property type="entry name" value="GH13_cat_dom"/>
</dbReference>
<evidence type="ECO:0000256" key="2">
    <source>
        <dbReference type="ARBA" id="ARBA00023295"/>
    </source>
</evidence>
<reference evidence="4 5" key="1">
    <citation type="submission" date="2021-04" db="EMBL/GenBank/DDBJ databases">
        <title>Complete genome sequence of a novel Streptococcus species.</title>
        <authorList>
            <person name="Teng J.L.L."/>
        </authorList>
    </citation>
    <scope>NUCLEOTIDE SEQUENCE [LARGE SCALE GENOMIC DNA]</scope>
    <source>
        <strain evidence="4 5">HKU75</strain>
    </source>
</reference>
<keyword evidence="5" id="KW-1185">Reference proteome</keyword>
<dbReference type="PANTHER" id="PTHR10357">
    <property type="entry name" value="ALPHA-AMYLASE FAMILY MEMBER"/>
    <property type="match status" value="1"/>
</dbReference>
<evidence type="ECO:0000313" key="4">
    <source>
        <dbReference type="EMBL" id="QUE55431.1"/>
    </source>
</evidence>
<accession>A0ABX7YPA7</accession>
<dbReference type="InterPro" id="IPR004185">
    <property type="entry name" value="Glyco_hydro_13_lg-like_dom"/>
</dbReference>
<protein>
    <submittedName>
        <fullName evidence="4">Alpha-glycosidase</fullName>
    </submittedName>
</protein>
<gene>
    <name evidence="4" type="ORF">INT76_10770</name>
</gene>
<dbReference type="CDD" id="cd11338">
    <property type="entry name" value="AmyAc_CMD"/>
    <property type="match status" value="1"/>
</dbReference>
<dbReference type="Gene3D" id="3.90.400.10">
    <property type="entry name" value="Oligo-1,6-glucosidase, Domain 2"/>
    <property type="match status" value="1"/>
</dbReference>
<proteinExistence type="predicted"/>
<name>A0ABX7YPA7_9STRE</name>
<organism evidence="4 5">
    <name type="scientific">Streptococcus oriscaviae</name>
    <dbReference type="NCBI Taxonomy" id="2781599"/>
    <lineage>
        <taxon>Bacteria</taxon>
        <taxon>Bacillati</taxon>
        <taxon>Bacillota</taxon>
        <taxon>Bacilli</taxon>
        <taxon>Lactobacillales</taxon>
        <taxon>Streptococcaceae</taxon>
        <taxon>Streptococcus</taxon>
    </lineage>
</organism>
<dbReference type="Pfam" id="PF02903">
    <property type="entry name" value="Alpha-amylase_N"/>
    <property type="match status" value="1"/>
</dbReference>
<evidence type="ECO:0000256" key="1">
    <source>
        <dbReference type="ARBA" id="ARBA00022801"/>
    </source>
</evidence>
<dbReference type="PANTHER" id="PTHR10357:SF210">
    <property type="entry name" value="MALTODEXTRIN GLUCOSIDASE"/>
    <property type="match status" value="1"/>
</dbReference>
<dbReference type="SUPFAM" id="SSF51445">
    <property type="entry name" value="(Trans)glycosidases"/>
    <property type="match status" value="1"/>
</dbReference>
<evidence type="ECO:0000313" key="5">
    <source>
        <dbReference type="Proteomes" id="UP000677616"/>
    </source>
</evidence>
<sequence length="589" mass="68689">MSITALYHRPDTEYGYLYDEEKVHLRLKTKKDEVTTVLVHHGDPFIFYQSSYQYQTAMKKIGADYWFDYWQVEVVADYNRLQYLFDIQSSDGDRILFGDRGALPYSEENLSFYMNGFKLPYLHQADCCKTPSWVAETIWYQIFPERFAKGPLNSSPQDCLAWDPNRKPGHRDFFGGNLQGVLDKLDYLQELGITGLYFCPIFEAPSNHKYDTTDYFSIDPYFGDKKLFKQLVQEAHKRGMKVMLDAVFNHIGSLSPQWQDVLEKGEASPYKDWFHIKKFPLVEEVGKDKILNYHTFAFQGKMPKLNTSHPEVKAYLLEVATYWIQECDIDGWRLDVANEIDHGFWKDFQKAVLAIKPDLYILGEIWHSAHAWLGGDEFHAVMNYPLSQSIKDYFLTKRLSALTFQSHIYSQLLTYRRQTTEVLFNLLDSHDTERILTTAKGDKDAVKAALTFLFLQLGTPCIYYGTEVGMLGGEDPDCRRVMPWETDQQDQELLTFMKQLIKLRKKQQDSIQKGEFRLDVLEAGVVLLSYHYHGRRLEAYFNQTNQIFFLEKAEQVLLSNLCQLDKERLSLLPQGIVVVSREETYRSAS</sequence>
<keyword evidence="2" id="KW-0326">Glycosidase</keyword>
<dbReference type="RefSeq" id="WP_212573076.1">
    <property type="nucleotide sequence ID" value="NZ_CP073084.1"/>
</dbReference>